<feature type="region of interest" description="Disordered" evidence="1">
    <location>
        <begin position="1"/>
        <end position="52"/>
    </location>
</feature>
<evidence type="ECO:0000259" key="2">
    <source>
        <dbReference type="PROSITE" id="PS50076"/>
    </source>
</evidence>
<dbReference type="STRING" id="1194695.A0A5A7U561"/>
<dbReference type="PRINTS" id="PR00625">
    <property type="entry name" value="JDOMAIN"/>
</dbReference>
<feature type="region of interest" description="Disordered" evidence="1">
    <location>
        <begin position="146"/>
        <end position="171"/>
    </location>
</feature>
<dbReference type="SMART" id="SM00271">
    <property type="entry name" value="DnaJ"/>
    <property type="match status" value="1"/>
</dbReference>
<dbReference type="Pfam" id="PF22936">
    <property type="entry name" value="Pol_BBD"/>
    <property type="match status" value="1"/>
</dbReference>
<dbReference type="PANTHER" id="PTHR47422:SF1">
    <property type="entry name" value="DNAJ HEAT SHOCK N-TERMINAL DOMAIN-CONTAINING PROTEIN"/>
    <property type="match status" value="1"/>
</dbReference>
<evidence type="ECO:0000313" key="4">
    <source>
        <dbReference type="Proteomes" id="UP000321393"/>
    </source>
</evidence>
<accession>A0A5A7U561</accession>
<dbReference type="CDD" id="cd06257">
    <property type="entry name" value="DnaJ"/>
    <property type="match status" value="1"/>
</dbReference>
<evidence type="ECO:0000256" key="1">
    <source>
        <dbReference type="SAM" id="MobiDB-lite"/>
    </source>
</evidence>
<sequence>MGSRRKKNRTVGSEDPSSSSPSSSDDSDSSSMRSRRHYRSDRDSVDTKSDRRKVKIMEPEVIVRQLLKDFPDIGNDLKQLLKMIDDGQAVDISGISVKSLTKRLKKLFLSLNLEESQERVFLLPSSVHPTLEVIGPLIEMHMDQKSNPVDDSITLDDKSSPPLNMETTQAREDNMSELAYPDGEASGPKRRMLGPEMPSAELLAAAAKLTEAQTELREAELEEDDELFVGPPPPAMVAEAETANEAERFEEVSRIMDVEGDSPYDILGLNRNLSIENIKKRYWKMSLLVHPDKCSHPQANQAFIRLNNAFKELQDPDKRKALDDKIKFKEEQEQFKVELRGMREAAKWRKSQGKDEILDTIIDGTQIETNKTAVIAATMVKLLLQLQKQMVIIMGPCLASAAQPSEGNSRTPLNCLPTCCRCCQARIPRAAIQLLRRSVDLLPLVFPATIVPFWSTAHPRENLRLSPSDAQERWRGEDSLIRNFIHSVRTPFVNMHRGNKSMISSLIPKFDIVCGCILGQRPFSSLIEMCYKVRLEEDRTNAMSVLTTPTTDSTAFSARSLTMTVRRTTENKSLSVSIVRNNGTLRNGPSPSSTLGVIVQLGMPQSLSLIGVDGKNPWILDSGAIDHLTGLSENFVSYILCASNEKIRITDGSLALIAGKGQSFPFEGVSFRNVLHVSKFSYNLLSISKITRDLNYKATFLPDFVSFKDSLGEDDWHCLTQRGTLSPW</sequence>
<organism evidence="3 4">
    <name type="scientific">Cucumis melo var. makuwa</name>
    <name type="common">Oriental melon</name>
    <dbReference type="NCBI Taxonomy" id="1194695"/>
    <lineage>
        <taxon>Eukaryota</taxon>
        <taxon>Viridiplantae</taxon>
        <taxon>Streptophyta</taxon>
        <taxon>Embryophyta</taxon>
        <taxon>Tracheophyta</taxon>
        <taxon>Spermatophyta</taxon>
        <taxon>Magnoliopsida</taxon>
        <taxon>eudicotyledons</taxon>
        <taxon>Gunneridae</taxon>
        <taxon>Pentapetalae</taxon>
        <taxon>rosids</taxon>
        <taxon>fabids</taxon>
        <taxon>Cucurbitales</taxon>
        <taxon>Cucurbitaceae</taxon>
        <taxon>Benincaseae</taxon>
        <taxon>Cucumis</taxon>
    </lineage>
</organism>
<name>A0A5A7U561_CUCMM</name>
<feature type="compositionally biased region" description="Basic and acidic residues" evidence="1">
    <location>
        <begin position="40"/>
        <end position="49"/>
    </location>
</feature>
<comment type="caution">
    <text evidence="3">The sequence shown here is derived from an EMBL/GenBank/DDBJ whole genome shotgun (WGS) entry which is preliminary data.</text>
</comment>
<dbReference type="Gene3D" id="1.10.287.110">
    <property type="entry name" value="DnaJ domain"/>
    <property type="match status" value="1"/>
</dbReference>
<dbReference type="InterPro" id="IPR001623">
    <property type="entry name" value="DnaJ_domain"/>
</dbReference>
<dbReference type="Proteomes" id="UP000321393">
    <property type="component" value="Unassembled WGS sequence"/>
</dbReference>
<dbReference type="InterPro" id="IPR036869">
    <property type="entry name" value="J_dom_sf"/>
</dbReference>
<dbReference type="OrthoDB" id="342454at2759"/>
<feature type="domain" description="J" evidence="2">
    <location>
        <begin position="262"/>
        <end position="326"/>
    </location>
</feature>
<reference evidence="3 4" key="1">
    <citation type="submission" date="2019-08" db="EMBL/GenBank/DDBJ databases">
        <title>Draft genome sequences of two oriental melons (Cucumis melo L. var makuwa).</title>
        <authorList>
            <person name="Kwon S.-Y."/>
        </authorList>
    </citation>
    <scope>NUCLEOTIDE SEQUENCE [LARGE SCALE GENOMIC DNA]</scope>
    <source>
        <strain evidence="4">cv. SW 3</strain>
        <tissue evidence="3">Leaf</tissue>
    </source>
</reference>
<dbReference type="EMBL" id="SSTE01012402">
    <property type="protein sequence ID" value="KAA0048765.1"/>
    <property type="molecule type" value="Genomic_DNA"/>
</dbReference>
<proteinExistence type="predicted"/>
<dbReference type="AlphaFoldDB" id="A0A5A7U561"/>
<dbReference type="PROSITE" id="PS50076">
    <property type="entry name" value="DNAJ_2"/>
    <property type="match status" value="1"/>
</dbReference>
<dbReference type="PANTHER" id="PTHR47422">
    <property type="entry name" value="DNAJ HEAT SHOCK N-TERMINAL DOMAIN-CONTAINING PROTEIN"/>
    <property type="match status" value="1"/>
</dbReference>
<feature type="compositionally biased region" description="Low complexity" evidence="1">
    <location>
        <begin position="13"/>
        <end position="32"/>
    </location>
</feature>
<gene>
    <name evidence="3" type="ORF">E6C27_scaffold43G00730</name>
</gene>
<evidence type="ECO:0000313" key="3">
    <source>
        <dbReference type="EMBL" id="KAA0048765.1"/>
    </source>
</evidence>
<protein>
    <submittedName>
        <fullName evidence="3">Chromatin assembly factor 1 subunit A-B</fullName>
    </submittedName>
</protein>
<dbReference type="SUPFAM" id="SSF46565">
    <property type="entry name" value="Chaperone J-domain"/>
    <property type="match status" value="1"/>
</dbReference>
<dbReference type="InterPro" id="IPR054722">
    <property type="entry name" value="PolX-like_BBD"/>
</dbReference>
<dbReference type="Pfam" id="PF00226">
    <property type="entry name" value="DnaJ"/>
    <property type="match status" value="1"/>
</dbReference>